<dbReference type="Proteomes" id="UP000004217">
    <property type="component" value="Unassembled WGS sequence"/>
</dbReference>
<sequence>MERVANPAHRRSSPVRPTAAGTAVPAREDTLNRRVGGAPTDAEVRACVRVPTGVVRTIAHVGAG</sequence>
<comment type="caution">
    <text evidence="2">The sequence shown here is derived from an EMBL/GenBank/DDBJ whole genome shotgun (WGS) entry which is preliminary data.</text>
</comment>
<accession>G2GGZ3</accession>
<evidence type="ECO:0000256" key="1">
    <source>
        <dbReference type="SAM" id="MobiDB-lite"/>
    </source>
</evidence>
<dbReference type="RefSeq" id="WP_007499424.1">
    <property type="nucleotide sequence ID" value="NZ_AGBF01000101.1"/>
</dbReference>
<name>G2GGZ3_9ACTN</name>
<evidence type="ECO:0000313" key="2">
    <source>
        <dbReference type="EMBL" id="EGX57241.1"/>
    </source>
</evidence>
<evidence type="ECO:0000313" key="3">
    <source>
        <dbReference type="Proteomes" id="UP000004217"/>
    </source>
</evidence>
<dbReference type="AlphaFoldDB" id="G2GGZ3"/>
<keyword evidence="3" id="KW-1185">Reference proteome</keyword>
<dbReference type="OrthoDB" id="5511415at2"/>
<feature type="region of interest" description="Disordered" evidence="1">
    <location>
        <begin position="1"/>
        <end position="36"/>
    </location>
</feature>
<proteinExistence type="predicted"/>
<dbReference type="EMBL" id="AGBF01000101">
    <property type="protein sequence ID" value="EGX57241.1"/>
    <property type="molecule type" value="Genomic_DNA"/>
</dbReference>
<organism evidence="2 3">
    <name type="scientific">Streptomyces zinciresistens K42</name>
    <dbReference type="NCBI Taxonomy" id="700597"/>
    <lineage>
        <taxon>Bacteria</taxon>
        <taxon>Bacillati</taxon>
        <taxon>Actinomycetota</taxon>
        <taxon>Actinomycetes</taxon>
        <taxon>Kitasatosporales</taxon>
        <taxon>Streptomycetaceae</taxon>
        <taxon>Streptomyces</taxon>
    </lineage>
</organism>
<dbReference type="PATRIC" id="fig|700597.3.peg.4692"/>
<gene>
    <name evidence="2" type="ORF">SZN_23886</name>
</gene>
<reference evidence="2 3" key="1">
    <citation type="submission" date="2011-08" db="EMBL/GenBank/DDBJ databases">
        <authorList>
            <person name="Lin Y."/>
            <person name="Hao X."/>
            <person name="Johnstone L."/>
            <person name="Miller S.J."/>
            <person name="Wei G."/>
            <person name="Rensing C."/>
        </authorList>
    </citation>
    <scope>NUCLEOTIDE SEQUENCE [LARGE SCALE GENOMIC DNA]</scope>
    <source>
        <strain evidence="2 3">K42</strain>
    </source>
</reference>
<protein>
    <submittedName>
        <fullName evidence="2">Uncharacterized protein</fullName>
    </submittedName>
</protein>